<keyword evidence="2" id="KW-1185">Reference proteome</keyword>
<feature type="non-terminal residue" evidence="1">
    <location>
        <position position="55"/>
    </location>
</feature>
<name>A0ABU6T203_9FABA</name>
<proteinExistence type="predicted"/>
<gene>
    <name evidence="1" type="ORF">PIB30_116488</name>
</gene>
<evidence type="ECO:0000313" key="1">
    <source>
        <dbReference type="EMBL" id="MED6142697.1"/>
    </source>
</evidence>
<sequence length="55" mass="6177">MKATRNLPVTALVKSTYFRLGELFARKGEEAHAQLQAGAEFSEKLIKAIEFNSKH</sequence>
<evidence type="ECO:0000313" key="2">
    <source>
        <dbReference type="Proteomes" id="UP001341840"/>
    </source>
</evidence>
<reference evidence="1 2" key="1">
    <citation type="journal article" date="2023" name="Plants (Basel)">
        <title>Bridging the Gap: Combining Genomics and Transcriptomics Approaches to Understand Stylosanthes scabra, an Orphan Legume from the Brazilian Caatinga.</title>
        <authorList>
            <person name="Ferreira-Neto J.R.C."/>
            <person name="da Silva M.D."/>
            <person name="Binneck E."/>
            <person name="de Melo N.F."/>
            <person name="da Silva R.H."/>
            <person name="de Melo A.L.T.M."/>
            <person name="Pandolfi V."/>
            <person name="Bustamante F.O."/>
            <person name="Brasileiro-Vidal A.C."/>
            <person name="Benko-Iseppon A.M."/>
        </authorList>
    </citation>
    <scope>NUCLEOTIDE SEQUENCE [LARGE SCALE GENOMIC DNA]</scope>
    <source>
        <tissue evidence="1">Leaves</tissue>
    </source>
</reference>
<accession>A0ABU6T203</accession>
<protein>
    <submittedName>
        <fullName evidence="1">Uncharacterized protein</fullName>
    </submittedName>
</protein>
<organism evidence="1 2">
    <name type="scientific">Stylosanthes scabra</name>
    <dbReference type="NCBI Taxonomy" id="79078"/>
    <lineage>
        <taxon>Eukaryota</taxon>
        <taxon>Viridiplantae</taxon>
        <taxon>Streptophyta</taxon>
        <taxon>Embryophyta</taxon>
        <taxon>Tracheophyta</taxon>
        <taxon>Spermatophyta</taxon>
        <taxon>Magnoliopsida</taxon>
        <taxon>eudicotyledons</taxon>
        <taxon>Gunneridae</taxon>
        <taxon>Pentapetalae</taxon>
        <taxon>rosids</taxon>
        <taxon>fabids</taxon>
        <taxon>Fabales</taxon>
        <taxon>Fabaceae</taxon>
        <taxon>Papilionoideae</taxon>
        <taxon>50 kb inversion clade</taxon>
        <taxon>dalbergioids sensu lato</taxon>
        <taxon>Dalbergieae</taxon>
        <taxon>Pterocarpus clade</taxon>
        <taxon>Stylosanthes</taxon>
    </lineage>
</organism>
<comment type="caution">
    <text evidence="1">The sequence shown here is derived from an EMBL/GenBank/DDBJ whole genome shotgun (WGS) entry which is preliminary data.</text>
</comment>
<dbReference type="Proteomes" id="UP001341840">
    <property type="component" value="Unassembled WGS sequence"/>
</dbReference>
<dbReference type="EMBL" id="JASCZI010084450">
    <property type="protein sequence ID" value="MED6142697.1"/>
    <property type="molecule type" value="Genomic_DNA"/>
</dbReference>